<dbReference type="InterPro" id="IPR011990">
    <property type="entry name" value="TPR-like_helical_dom_sf"/>
</dbReference>
<dbReference type="EMBL" id="CP042196">
    <property type="protein sequence ID" value="QDS75132.1"/>
    <property type="molecule type" value="Genomic_DNA"/>
</dbReference>
<proteinExistence type="predicted"/>
<feature type="compositionally biased region" description="Basic and acidic residues" evidence="1">
    <location>
        <begin position="133"/>
        <end position="143"/>
    </location>
</feature>
<dbReference type="Gene3D" id="1.25.40.10">
    <property type="entry name" value="Tetratricopeptide repeat domain"/>
    <property type="match status" value="1"/>
</dbReference>
<dbReference type="STRING" id="50376.A0A517LHL2"/>
<dbReference type="Proteomes" id="UP000316270">
    <property type="component" value="Chromosome 12"/>
</dbReference>
<dbReference type="OrthoDB" id="3919568at2759"/>
<dbReference type="AlphaFoldDB" id="A0A517LHL2"/>
<keyword evidence="3" id="KW-1185">Reference proteome</keyword>
<feature type="region of interest" description="Disordered" evidence="1">
    <location>
        <begin position="123"/>
        <end position="144"/>
    </location>
</feature>
<evidence type="ECO:0000256" key="1">
    <source>
        <dbReference type="SAM" id="MobiDB-lite"/>
    </source>
</evidence>
<name>A0A517LHL2_9PEZI</name>
<reference evidence="2 3" key="1">
    <citation type="submission" date="2019-07" db="EMBL/GenBank/DDBJ databases">
        <title>Finished genome of Venturia effusa.</title>
        <authorList>
            <person name="Young C.A."/>
            <person name="Cox M.P."/>
            <person name="Ganley A.R.D."/>
            <person name="David W.J."/>
        </authorList>
    </citation>
    <scope>NUCLEOTIDE SEQUENCE [LARGE SCALE GENOMIC DNA]</scope>
    <source>
        <strain evidence="3">albino</strain>
    </source>
</reference>
<sequence length="1167" mass="133491">MPQTPLKPPSTGALRLLRWLALYGSFGTAAGATAFVLDEQRRQICRLSRIRDNGKKLREFMHRRDRTQTCSSTATYTPSHLDFHEYVYDLESRGVVKKELATQNGRPGIERAGLAEYHYGIRARGPSTSKSRPKGDGIKKKDSPTPNEFALCFCRTFSTSNSLPRQRYRHDMRRLATLPQPPTLGYFKAQTKKNFESRLPSERTKAQSKEDAIKDILLVAARSGDLETVGTLLNTCEADLSWSKYLYSSFLTALDFIAVSVKPTPSNASFLFSLGQRILEKNRQNPTGRIQFFYEAGAFPLVLAAYQYLPVREWTSGFRNIILDSTLRVAAMEAGRSSGSGADLLQAVTDVLQQTPKDAEFLRTFPALYRQASASSGYGHDLDLIILQSIEHMCGQNAPDMLQIVEMVLKRVVEVGTRHQVTQLFRRYFYLETAISTLRRCWSATIQSSTEDEITSFLDFIQEQSNTFSDIHLENLRAALLRQTWKCLHNFDRVQALFEHIDKFRNVESRRAEAGILSNTMIDICAKAGRWEEAKQYVWDARHLNFKAKVQLTDAGFHYETILLARRGQWAIVKRKLEGAQKNRTESTRAELFLDVLRIFSQHNQAQDVLDFFRWAVSNAGVSATQHVFDIIISSCLVLGNQQIMSKTLGLMKDLNFQWRIRAETVVMTFRMYATAYKPRSVHFMRCLEGLRTFPQLLSKDVCLVLMEHCSVTARRLRFVGRERLHLMQQRSQLKLVEQVTRLETLASTATWISQQKDARPQETGNPLLERAQAYYVKMQVASSLQQWQEVVVLFEDSIRHNIPRLELPLCLAVKACLELDDPESGADLIRNAQALGFNTVKAEGILTSRSGRDSEVSNPRDLREGVLRHYEYMQSRFLPLDHGQLVQAAHIMVLKSQAAASVALLSEVYQSPIAKMQPFDIVAMTCFLTAYSCVFDMNGIRWVVRTILSNKLLLDIHFFRSLAQARVRVCASLKRDGQRRRSTEVSQLFRIWDMLCWRRFEKQQQNVIISGRVMTNMLVRLHTKDSPLNRFLTNRVRIRKLYNRETARSKIQARLQRTRSGDEKVRARITRRAGWRKGRVDEPSPQAVYANRGDWTSWQYEPSDPPSIGAVADAVATLLDPEMDMTGVKESPLSMTLSNDLKTRYEYKNGKYHPQRRAIGDDNADV</sequence>
<evidence type="ECO:0000313" key="2">
    <source>
        <dbReference type="EMBL" id="QDS75132.1"/>
    </source>
</evidence>
<organism evidence="2 3">
    <name type="scientific">Venturia effusa</name>
    <dbReference type="NCBI Taxonomy" id="50376"/>
    <lineage>
        <taxon>Eukaryota</taxon>
        <taxon>Fungi</taxon>
        <taxon>Dikarya</taxon>
        <taxon>Ascomycota</taxon>
        <taxon>Pezizomycotina</taxon>
        <taxon>Dothideomycetes</taxon>
        <taxon>Pleosporomycetidae</taxon>
        <taxon>Venturiales</taxon>
        <taxon>Venturiaceae</taxon>
        <taxon>Venturia</taxon>
    </lineage>
</organism>
<protein>
    <submittedName>
        <fullName evidence="2">Uncharacterized protein</fullName>
    </submittedName>
</protein>
<evidence type="ECO:0000313" key="3">
    <source>
        <dbReference type="Proteomes" id="UP000316270"/>
    </source>
</evidence>
<gene>
    <name evidence="2" type="ORF">FKW77_007633</name>
</gene>
<accession>A0A517LHL2</accession>